<dbReference type="EMBL" id="KN846989">
    <property type="protein sequence ID" value="KIW91964.1"/>
    <property type="molecule type" value="Genomic_DNA"/>
</dbReference>
<dbReference type="AlphaFoldDB" id="A0A0D2I532"/>
<gene>
    <name evidence="3" type="ORF">Z519_06946</name>
</gene>
<evidence type="ECO:0000313" key="4">
    <source>
        <dbReference type="Proteomes" id="UP000053789"/>
    </source>
</evidence>
<reference evidence="3" key="1">
    <citation type="submission" date="2015-01" db="EMBL/GenBank/DDBJ databases">
        <title>The Genome Sequence of Cladophialophora bantiana CBS 173.52.</title>
        <authorList>
            <consortium name="The Broad Institute Genomics Platform"/>
            <person name="Cuomo C."/>
            <person name="de Hoog S."/>
            <person name="Gorbushina A."/>
            <person name="Stielow B."/>
            <person name="Teixiera M."/>
            <person name="Abouelleil A."/>
            <person name="Chapman S.B."/>
            <person name="Priest M."/>
            <person name="Young S.K."/>
            <person name="Wortman J."/>
            <person name="Nusbaum C."/>
            <person name="Birren B."/>
        </authorList>
    </citation>
    <scope>NUCLEOTIDE SEQUENCE [LARGE SCALE GENOMIC DNA]</scope>
    <source>
        <strain evidence="3">CBS 173.52</strain>
    </source>
</reference>
<dbReference type="RefSeq" id="XP_016618633.1">
    <property type="nucleotide sequence ID" value="XM_016764683.1"/>
</dbReference>
<keyword evidence="2" id="KW-0812">Transmembrane</keyword>
<dbReference type="HOGENOM" id="CLU_099493_1_0_1"/>
<evidence type="ECO:0008006" key="5">
    <source>
        <dbReference type="Google" id="ProtNLM"/>
    </source>
</evidence>
<name>A0A0D2I532_CLAB1</name>
<keyword evidence="2" id="KW-0472">Membrane</keyword>
<sequence length="192" mass="21200">MEASQILGRQISDGTVGNDNATGDEVDNGYWWYSPTADAIKWAVVAAILLAFSLYFLAGHLHARRRMQKGLPPLAYHRWLVSRRQKAAFLQQHPQYANQFAFYRAQQERVGPYGGYSYAPGSGQAYQMGGMYGPPPPAYHEPEYVPAYTPPQGNGPNKVDPDQRYNPPSEPPPARASAAAEPTQPEPARIAP</sequence>
<dbReference type="VEuPathDB" id="FungiDB:Z519_06946"/>
<evidence type="ECO:0000313" key="3">
    <source>
        <dbReference type="EMBL" id="KIW91964.1"/>
    </source>
</evidence>
<evidence type="ECO:0000256" key="2">
    <source>
        <dbReference type="SAM" id="Phobius"/>
    </source>
</evidence>
<dbReference type="Proteomes" id="UP000053789">
    <property type="component" value="Unassembled WGS sequence"/>
</dbReference>
<keyword evidence="2" id="KW-1133">Transmembrane helix</keyword>
<evidence type="ECO:0000256" key="1">
    <source>
        <dbReference type="SAM" id="MobiDB-lite"/>
    </source>
</evidence>
<feature type="transmembrane region" description="Helical" evidence="2">
    <location>
        <begin position="39"/>
        <end position="58"/>
    </location>
</feature>
<organism evidence="3 4">
    <name type="scientific">Cladophialophora bantiana (strain ATCC 10958 / CBS 173.52 / CDC B-1940 / NIH 8579)</name>
    <name type="common">Xylohypha bantiana</name>
    <dbReference type="NCBI Taxonomy" id="1442370"/>
    <lineage>
        <taxon>Eukaryota</taxon>
        <taxon>Fungi</taxon>
        <taxon>Dikarya</taxon>
        <taxon>Ascomycota</taxon>
        <taxon>Pezizomycotina</taxon>
        <taxon>Eurotiomycetes</taxon>
        <taxon>Chaetothyriomycetidae</taxon>
        <taxon>Chaetothyriales</taxon>
        <taxon>Herpotrichiellaceae</taxon>
        <taxon>Cladophialophora</taxon>
    </lineage>
</organism>
<keyword evidence="4" id="KW-1185">Reference proteome</keyword>
<dbReference type="InterPro" id="IPR020999">
    <property type="entry name" value="Chitin_synth_reg_RCR"/>
</dbReference>
<accession>A0A0D2I532</accession>
<feature type="region of interest" description="Disordered" evidence="1">
    <location>
        <begin position="140"/>
        <end position="192"/>
    </location>
</feature>
<dbReference type="OrthoDB" id="5400539at2759"/>
<dbReference type="GeneID" id="27699874"/>
<proteinExistence type="predicted"/>
<dbReference type="Pfam" id="PF12273">
    <property type="entry name" value="RCR"/>
    <property type="match status" value="1"/>
</dbReference>
<protein>
    <recommendedName>
        <fullName evidence="5">Ubiquitin-protein ligase sel1</fullName>
    </recommendedName>
</protein>